<protein>
    <submittedName>
        <fullName evidence="5">Response regulator</fullName>
    </submittedName>
</protein>
<dbReference type="PANTHER" id="PTHR43214">
    <property type="entry name" value="TWO-COMPONENT RESPONSE REGULATOR"/>
    <property type="match status" value="1"/>
</dbReference>
<evidence type="ECO:0000259" key="3">
    <source>
        <dbReference type="PROSITE" id="PS50043"/>
    </source>
</evidence>
<sequence length="307" mass="33398">MKPDVPSSDTVLVVDDTQESLRFLTDTLEGAGISVLVATSGAAALELLQHVVPDLILMDAVMPGLDGFATTRAIKALPAGPHVPVVFMTGLTESEHVVHALESGGVDYIRKPIEVDELLARVKVHMANARIAQGSQYALDATGRSLLAIGEGERVAWCTPTAEQLLQGLTPAWSRHHPRPPEFLCAPLARLRQSDQSPGASQRIEWSDGRTLELVAVGRSRPGEFLVRINLIDPKADILRLQQHFDLTLREAEVLLWISHGKPNRVISEILSISPRTVNKHLEQVFEKLGVETRAAAAAFAVRVIAQ</sequence>
<feature type="domain" description="HTH luxR-type" evidence="3">
    <location>
        <begin position="240"/>
        <end position="305"/>
    </location>
</feature>
<dbReference type="InterPro" id="IPR001789">
    <property type="entry name" value="Sig_transdc_resp-reg_receiver"/>
</dbReference>
<dbReference type="PROSITE" id="PS50110">
    <property type="entry name" value="RESPONSE_REGULATORY"/>
    <property type="match status" value="1"/>
</dbReference>
<feature type="modified residue" description="4-aspartylphosphate" evidence="2">
    <location>
        <position position="59"/>
    </location>
</feature>
<feature type="domain" description="Response regulatory" evidence="4">
    <location>
        <begin position="10"/>
        <end position="126"/>
    </location>
</feature>
<dbReference type="CDD" id="cd06170">
    <property type="entry name" value="LuxR_C_like"/>
    <property type="match status" value="1"/>
</dbReference>
<dbReference type="InterPro" id="IPR016032">
    <property type="entry name" value="Sig_transdc_resp-reg_C-effctor"/>
</dbReference>
<dbReference type="Gene3D" id="1.10.10.10">
    <property type="entry name" value="Winged helix-like DNA-binding domain superfamily/Winged helix DNA-binding domain"/>
    <property type="match status" value="1"/>
</dbReference>
<dbReference type="Pfam" id="PF00196">
    <property type="entry name" value="GerE"/>
    <property type="match status" value="1"/>
</dbReference>
<dbReference type="SUPFAM" id="SSF46894">
    <property type="entry name" value="C-terminal effector domain of the bipartite response regulators"/>
    <property type="match status" value="1"/>
</dbReference>
<reference evidence="5 6" key="1">
    <citation type="submission" date="2024-06" db="EMBL/GenBank/DDBJ databases">
        <title>Novosphingobium rhizovicinus M1R2S20.</title>
        <authorList>
            <person name="Sun J.-Q."/>
        </authorList>
    </citation>
    <scope>NUCLEOTIDE SEQUENCE [LARGE SCALE GENOMIC DNA]</scope>
    <source>
        <strain evidence="5 6">M1R2S20</strain>
    </source>
</reference>
<dbReference type="SUPFAM" id="SSF52172">
    <property type="entry name" value="CheY-like"/>
    <property type="match status" value="1"/>
</dbReference>
<dbReference type="RefSeq" id="WP_367774618.1">
    <property type="nucleotide sequence ID" value="NZ_JBFNXR010000051.1"/>
</dbReference>
<proteinExistence type="predicted"/>
<keyword evidence="6" id="KW-1185">Reference proteome</keyword>
<dbReference type="InterPro" id="IPR036388">
    <property type="entry name" value="WH-like_DNA-bd_sf"/>
</dbReference>
<evidence type="ECO:0000256" key="1">
    <source>
        <dbReference type="ARBA" id="ARBA00023125"/>
    </source>
</evidence>
<evidence type="ECO:0000313" key="5">
    <source>
        <dbReference type="EMBL" id="MEW9856245.1"/>
    </source>
</evidence>
<dbReference type="InterPro" id="IPR011006">
    <property type="entry name" value="CheY-like_superfamily"/>
</dbReference>
<dbReference type="Pfam" id="PF00072">
    <property type="entry name" value="Response_reg"/>
    <property type="match status" value="1"/>
</dbReference>
<organism evidence="5 6">
    <name type="scientific">Novosphingobium rhizovicinum</name>
    <dbReference type="NCBI Taxonomy" id="3228928"/>
    <lineage>
        <taxon>Bacteria</taxon>
        <taxon>Pseudomonadati</taxon>
        <taxon>Pseudomonadota</taxon>
        <taxon>Alphaproteobacteria</taxon>
        <taxon>Sphingomonadales</taxon>
        <taxon>Sphingomonadaceae</taxon>
        <taxon>Novosphingobium</taxon>
    </lineage>
</organism>
<evidence type="ECO:0000259" key="4">
    <source>
        <dbReference type="PROSITE" id="PS50110"/>
    </source>
</evidence>
<evidence type="ECO:0000256" key="2">
    <source>
        <dbReference type="PROSITE-ProRule" id="PRU00169"/>
    </source>
</evidence>
<dbReference type="EMBL" id="JBFNXR010000051">
    <property type="protein sequence ID" value="MEW9856245.1"/>
    <property type="molecule type" value="Genomic_DNA"/>
</dbReference>
<dbReference type="Proteomes" id="UP001556118">
    <property type="component" value="Unassembled WGS sequence"/>
</dbReference>
<comment type="caution">
    <text evidence="5">The sequence shown here is derived from an EMBL/GenBank/DDBJ whole genome shotgun (WGS) entry which is preliminary data.</text>
</comment>
<dbReference type="InterPro" id="IPR000792">
    <property type="entry name" value="Tscrpt_reg_LuxR_C"/>
</dbReference>
<name>A0ABV3RDW9_9SPHN</name>
<keyword evidence="2" id="KW-0597">Phosphoprotein</keyword>
<dbReference type="PRINTS" id="PR00038">
    <property type="entry name" value="HTHLUXR"/>
</dbReference>
<evidence type="ECO:0000313" key="6">
    <source>
        <dbReference type="Proteomes" id="UP001556118"/>
    </source>
</evidence>
<dbReference type="SMART" id="SM00448">
    <property type="entry name" value="REC"/>
    <property type="match status" value="1"/>
</dbReference>
<keyword evidence="1" id="KW-0238">DNA-binding</keyword>
<dbReference type="PANTHER" id="PTHR43214:SF44">
    <property type="entry name" value="TWO-COMPONENT RESPONSE REGULATOR"/>
    <property type="match status" value="1"/>
</dbReference>
<accession>A0ABV3RDW9</accession>
<dbReference type="InterPro" id="IPR039420">
    <property type="entry name" value="WalR-like"/>
</dbReference>
<dbReference type="Gene3D" id="3.40.50.2300">
    <property type="match status" value="1"/>
</dbReference>
<dbReference type="SMART" id="SM00421">
    <property type="entry name" value="HTH_LUXR"/>
    <property type="match status" value="1"/>
</dbReference>
<dbReference type="PROSITE" id="PS50043">
    <property type="entry name" value="HTH_LUXR_2"/>
    <property type="match status" value="1"/>
</dbReference>
<gene>
    <name evidence="5" type="ORF">ABUH87_13975</name>
</gene>